<name>A0ACB6QB67_9PLEO</name>
<keyword evidence="2" id="KW-1185">Reference proteome</keyword>
<protein>
    <submittedName>
        <fullName evidence="1">Uncharacterized protein</fullName>
    </submittedName>
</protein>
<dbReference type="EMBL" id="MU003539">
    <property type="protein sequence ID" value="KAF2464169.1"/>
    <property type="molecule type" value="Genomic_DNA"/>
</dbReference>
<gene>
    <name evidence="1" type="ORF">BDR25DRAFT_243242</name>
</gene>
<reference evidence="1" key="1">
    <citation type="journal article" date="2020" name="Stud. Mycol.">
        <title>101 Dothideomycetes genomes: a test case for predicting lifestyles and emergence of pathogens.</title>
        <authorList>
            <person name="Haridas S."/>
            <person name="Albert R."/>
            <person name="Binder M."/>
            <person name="Bloem J."/>
            <person name="Labutti K."/>
            <person name="Salamov A."/>
            <person name="Andreopoulos B."/>
            <person name="Baker S."/>
            <person name="Barry K."/>
            <person name="Bills G."/>
            <person name="Bluhm B."/>
            <person name="Cannon C."/>
            <person name="Castanera R."/>
            <person name="Culley D."/>
            <person name="Daum C."/>
            <person name="Ezra D."/>
            <person name="Gonzalez J."/>
            <person name="Henrissat B."/>
            <person name="Kuo A."/>
            <person name="Liang C."/>
            <person name="Lipzen A."/>
            <person name="Lutzoni F."/>
            <person name="Magnuson J."/>
            <person name="Mondo S."/>
            <person name="Nolan M."/>
            <person name="Ohm R."/>
            <person name="Pangilinan J."/>
            <person name="Park H.-J."/>
            <person name="Ramirez L."/>
            <person name="Alfaro M."/>
            <person name="Sun H."/>
            <person name="Tritt A."/>
            <person name="Yoshinaga Y."/>
            <person name="Zwiers L.-H."/>
            <person name="Turgeon B."/>
            <person name="Goodwin S."/>
            <person name="Spatafora J."/>
            <person name="Crous P."/>
            <person name="Grigoriev I."/>
        </authorList>
    </citation>
    <scope>NUCLEOTIDE SEQUENCE</scope>
    <source>
        <strain evidence="1">ATCC 200398</strain>
    </source>
</reference>
<evidence type="ECO:0000313" key="1">
    <source>
        <dbReference type="EMBL" id="KAF2464169.1"/>
    </source>
</evidence>
<proteinExistence type="predicted"/>
<organism evidence="1 2">
    <name type="scientific">Lindgomyces ingoldianus</name>
    <dbReference type="NCBI Taxonomy" id="673940"/>
    <lineage>
        <taxon>Eukaryota</taxon>
        <taxon>Fungi</taxon>
        <taxon>Dikarya</taxon>
        <taxon>Ascomycota</taxon>
        <taxon>Pezizomycotina</taxon>
        <taxon>Dothideomycetes</taxon>
        <taxon>Pleosporomycetidae</taxon>
        <taxon>Pleosporales</taxon>
        <taxon>Lindgomycetaceae</taxon>
        <taxon>Lindgomyces</taxon>
    </lineage>
</organism>
<comment type="caution">
    <text evidence="1">The sequence shown here is derived from an EMBL/GenBank/DDBJ whole genome shotgun (WGS) entry which is preliminary data.</text>
</comment>
<accession>A0ACB6QB67</accession>
<evidence type="ECO:0000313" key="2">
    <source>
        <dbReference type="Proteomes" id="UP000799755"/>
    </source>
</evidence>
<sequence length="57" mass="6630">MTVCTVWRVLRGPKKDWPLAVCDHRTLALKNGVESCDFVGREYVTEGLEFYHRPIHV</sequence>
<dbReference type="Proteomes" id="UP000799755">
    <property type="component" value="Unassembled WGS sequence"/>
</dbReference>